<protein>
    <submittedName>
        <fullName evidence="1">Uncharacterized protein</fullName>
    </submittedName>
</protein>
<dbReference type="EMBL" id="JABBWG010000001">
    <property type="protein sequence ID" value="KAG1826811.1"/>
    <property type="molecule type" value="Genomic_DNA"/>
</dbReference>
<evidence type="ECO:0000313" key="2">
    <source>
        <dbReference type="Proteomes" id="UP000807769"/>
    </source>
</evidence>
<reference evidence="1" key="1">
    <citation type="journal article" date="2020" name="New Phytol.">
        <title>Comparative genomics reveals dynamic genome evolution in host specialist ectomycorrhizal fungi.</title>
        <authorList>
            <person name="Lofgren L.A."/>
            <person name="Nguyen N.H."/>
            <person name="Vilgalys R."/>
            <person name="Ruytinx J."/>
            <person name="Liao H.L."/>
            <person name="Branco S."/>
            <person name="Kuo A."/>
            <person name="LaButti K."/>
            <person name="Lipzen A."/>
            <person name="Andreopoulos W."/>
            <person name="Pangilinan J."/>
            <person name="Riley R."/>
            <person name="Hundley H."/>
            <person name="Na H."/>
            <person name="Barry K."/>
            <person name="Grigoriev I.V."/>
            <person name="Stajich J.E."/>
            <person name="Kennedy P.G."/>
        </authorList>
    </citation>
    <scope>NUCLEOTIDE SEQUENCE</scope>
    <source>
        <strain evidence="1">MN1</strain>
    </source>
</reference>
<dbReference type="GeneID" id="64626210"/>
<proteinExistence type="predicted"/>
<evidence type="ECO:0000313" key="1">
    <source>
        <dbReference type="EMBL" id="KAG1826811.1"/>
    </source>
</evidence>
<comment type="caution">
    <text evidence="1">The sequence shown here is derived from an EMBL/GenBank/DDBJ whole genome shotgun (WGS) entry which is preliminary data.</text>
</comment>
<gene>
    <name evidence="1" type="ORF">BJ212DRAFT_1294249</name>
</gene>
<dbReference type="OrthoDB" id="3239894at2759"/>
<dbReference type="RefSeq" id="XP_041199658.1">
    <property type="nucleotide sequence ID" value="XM_041332193.1"/>
</dbReference>
<sequence length="198" mass="22070">MQMHKDSGSNFLNLAAALKIILGQTIKDADIPQAKHILHEYLIKFIKCTDSGHSCLKGSTNYSTNNHGTGELEVSFFHAFEKDQELQMMLGNILAAEKLADENDRSVIDCIQLMLATDSNTLSRVLMGSNSVNIQFCLGTHTKSGLSHNQQHQLIIHYQNTNPQACIVSIMTHASTENSDLNYLLTHTNFYNYIILDG</sequence>
<name>A0A9P7JJR2_9AGAM</name>
<organism evidence="1 2">
    <name type="scientific">Suillus subaureus</name>
    <dbReference type="NCBI Taxonomy" id="48587"/>
    <lineage>
        <taxon>Eukaryota</taxon>
        <taxon>Fungi</taxon>
        <taxon>Dikarya</taxon>
        <taxon>Basidiomycota</taxon>
        <taxon>Agaricomycotina</taxon>
        <taxon>Agaricomycetes</taxon>
        <taxon>Agaricomycetidae</taxon>
        <taxon>Boletales</taxon>
        <taxon>Suillineae</taxon>
        <taxon>Suillaceae</taxon>
        <taxon>Suillus</taxon>
    </lineage>
</organism>
<dbReference type="Proteomes" id="UP000807769">
    <property type="component" value="Unassembled WGS sequence"/>
</dbReference>
<accession>A0A9P7JJR2</accession>
<keyword evidence="2" id="KW-1185">Reference proteome</keyword>
<dbReference type="AlphaFoldDB" id="A0A9P7JJR2"/>